<dbReference type="OrthoDB" id="496981at2759"/>
<dbReference type="SMART" id="SM00248">
    <property type="entry name" value="ANK"/>
    <property type="match status" value="5"/>
</dbReference>
<proteinExistence type="predicted"/>
<dbReference type="InterPro" id="IPR036770">
    <property type="entry name" value="Ankyrin_rpt-contain_sf"/>
</dbReference>
<keyword evidence="5" id="KW-1185">Reference proteome</keyword>
<evidence type="ECO:0000256" key="3">
    <source>
        <dbReference type="PROSITE-ProRule" id="PRU00023"/>
    </source>
</evidence>
<dbReference type="PROSITE" id="PS50088">
    <property type="entry name" value="ANK_REPEAT"/>
    <property type="match status" value="1"/>
</dbReference>
<protein>
    <submittedName>
        <fullName evidence="4">Uncharacterized protein</fullName>
    </submittedName>
</protein>
<dbReference type="PROSITE" id="PS50297">
    <property type="entry name" value="ANK_REP_REGION"/>
    <property type="match status" value="1"/>
</dbReference>
<gene>
    <name evidence="4" type="ORF">TBRA_LOCUS1439</name>
</gene>
<dbReference type="AlphaFoldDB" id="A0A6H5I2Y8"/>
<dbReference type="PANTHER" id="PTHR24171">
    <property type="entry name" value="ANKYRIN REPEAT DOMAIN-CONTAINING PROTEIN 39-RELATED"/>
    <property type="match status" value="1"/>
</dbReference>
<keyword evidence="1" id="KW-0677">Repeat</keyword>
<feature type="repeat" description="ANK" evidence="3">
    <location>
        <begin position="177"/>
        <end position="209"/>
    </location>
</feature>
<evidence type="ECO:0000313" key="4">
    <source>
        <dbReference type="EMBL" id="CAB0029402.1"/>
    </source>
</evidence>
<dbReference type="EMBL" id="CADCXV010000313">
    <property type="protein sequence ID" value="CAB0029402.1"/>
    <property type="molecule type" value="Genomic_DNA"/>
</dbReference>
<dbReference type="Proteomes" id="UP000479190">
    <property type="component" value="Unassembled WGS sequence"/>
</dbReference>
<keyword evidence="2 3" id="KW-0040">ANK repeat</keyword>
<dbReference type="SUPFAM" id="SSF48403">
    <property type="entry name" value="Ankyrin repeat"/>
    <property type="match status" value="1"/>
</dbReference>
<dbReference type="Pfam" id="PF12796">
    <property type="entry name" value="Ank_2"/>
    <property type="match status" value="1"/>
</dbReference>
<sequence>MRIAIANRLNTHTSKLQKLTFLSSITDWRDKFYRGILMTSMVVLYREENDDLPNLLNIFHRQHIELLLCDAINRMCDNDLEKEIGEKFVELVARTGYKHEPDANRLSRTPIHYAVDKEQLWCLKNLFVMYDNCDVNYKDGAGLTHLHAACMGCGCESVVKRLLERGRADPNQVWPKTGDSPLHLCARHGRCESGKILLRNGADPNPTNRDGSTPLHIICENEDYDTAEEYFQINEECERVLLIDARDAKGRTPLQLAVAKLFPDLVQIALGQRRRSRDVRLPFRGADQRYLRVYESGIRGFVENQNVGLPDGLRRHARTKRIRIDVRGRPDDHGTVRAGGTVREAREQCRASHQLQRGVHGESENDKAQGHVALRPARAGPRRSQAAILVPGLRVPRGWRIPRSTPRVRGDLQKSYHPSSESIAKIIFFLIYENHTNLPISYAQRERNPTRAATRTYITLLKDSLCQTIWI</sequence>
<organism evidence="4 5">
    <name type="scientific">Trichogramma brassicae</name>
    <dbReference type="NCBI Taxonomy" id="86971"/>
    <lineage>
        <taxon>Eukaryota</taxon>
        <taxon>Metazoa</taxon>
        <taxon>Ecdysozoa</taxon>
        <taxon>Arthropoda</taxon>
        <taxon>Hexapoda</taxon>
        <taxon>Insecta</taxon>
        <taxon>Pterygota</taxon>
        <taxon>Neoptera</taxon>
        <taxon>Endopterygota</taxon>
        <taxon>Hymenoptera</taxon>
        <taxon>Apocrita</taxon>
        <taxon>Proctotrupomorpha</taxon>
        <taxon>Chalcidoidea</taxon>
        <taxon>Trichogrammatidae</taxon>
        <taxon>Trichogramma</taxon>
    </lineage>
</organism>
<accession>A0A6H5I2Y8</accession>
<dbReference type="InterPro" id="IPR002110">
    <property type="entry name" value="Ankyrin_rpt"/>
</dbReference>
<evidence type="ECO:0000256" key="1">
    <source>
        <dbReference type="ARBA" id="ARBA00022737"/>
    </source>
</evidence>
<evidence type="ECO:0000256" key="2">
    <source>
        <dbReference type="ARBA" id="ARBA00023043"/>
    </source>
</evidence>
<name>A0A6H5I2Y8_9HYME</name>
<dbReference type="Gene3D" id="1.25.40.20">
    <property type="entry name" value="Ankyrin repeat-containing domain"/>
    <property type="match status" value="1"/>
</dbReference>
<evidence type="ECO:0000313" key="5">
    <source>
        <dbReference type="Proteomes" id="UP000479190"/>
    </source>
</evidence>
<reference evidence="4 5" key="1">
    <citation type="submission" date="2020-02" db="EMBL/GenBank/DDBJ databases">
        <authorList>
            <person name="Ferguson B K."/>
        </authorList>
    </citation>
    <scope>NUCLEOTIDE SEQUENCE [LARGE SCALE GENOMIC DNA]</scope>
</reference>